<dbReference type="EMBL" id="BKCJ010365918">
    <property type="protein sequence ID" value="GFA08041.1"/>
    <property type="molecule type" value="Genomic_DNA"/>
</dbReference>
<dbReference type="AlphaFoldDB" id="A0A699J369"/>
<gene>
    <name evidence="1" type="ORF">Tci_580013</name>
</gene>
<accession>A0A699J369</accession>
<organism evidence="1">
    <name type="scientific">Tanacetum cinerariifolium</name>
    <name type="common">Dalmatian daisy</name>
    <name type="synonym">Chrysanthemum cinerariifolium</name>
    <dbReference type="NCBI Taxonomy" id="118510"/>
    <lineage>
        <taxon>Eukaryota</taxon>
        <taxon>Viridiplantae</taxon>
        <taxon>Streptophyta</taxon>
        <taxon>Embryophyta</taxon>
        <taxon>Tracheophyta</taxon>
        <taxon>Spermatophyta</taxon>
        <taxon>Magnoliopsida</taxon>
        <taxon>eudicotyledons</taxon>
        <taxon>Gunneridae</taxon>
        <taxon>Pentapetalae</taxon>
        <taxon>asterids</taxon>
        <taxon>campanulids</taxon>
        <taxon>Asterales</taxon>
        <taxon>Asteraceae</taxon>
        <taxon>Asteroideae</taxon>
        <taxon>Anthemideae</taxon>
        <taxon>Anthemidinae</taxon>
        <taxon>Tanacetum</taxon>
    </lineage>
</organism>
<proteinExistence type="predicted"/>
<protein>
    <submittedName>
        <fullName evidence="1">Uncharacterized protein</fullName>
    </submittedName>
</protein>
<comment type="caution">
    <text evidence="1">The sequence shown here is derived from an EMBL/GenBank/DDBJ whole genome shotgun (WGS) entry which is preliminary data.</text>
</comment>
<sequence length="149" mass="16404">MEDLFTYCIENGSLQDSSEPSNDNTNVVNALREPFVVNQDPGKTSSQSPPQMNHHCCFECGDPLEDIFCHQCTCELCGRGAHYGYNCSPKVPIVSNPEPCHNQSIDELPQTLPSFDPTCYSGDGNSFTYDSTSNLVHDSPNVLTHLCNP</sequence>
<reference evidence="1" key="1">
    <citation type="journal article" date="2019" name="Sci. Rep.">
        <title>Draft genome of Tanacetum cinerariifolium, the natural source of mosquito coil.</title>
        <authorList>
            <person name="Yamashiro T."/>
            <person name="Shiraishi A."/>
            <person name="Satake H."/>
            <person name="Nakayama K."/>
        </authorList>
    </citation>
    <scope>NUCLEOTIDE SEQUENCE</scope>
</reference>
<evidence type="ECO:0000313" key="1">
    <source>
        <dbReference type="EMBL" id="GFA08041.1"/>
    </source>
</evidence>
<name>A0A699J369_TANCI</name>